<comment type="caution">
    <text evidence="2">The sequence shown here is derived from an EMBL/GenBank/DDBJ whole genome shotgun (WGS) entry which is preliminary data.</text>
</comment>
<protein>
    <submittedName>
        <fullName evidence="2">Uncharacterized protein</fullName>
    </submittedName>
</protein>
<reference evidence="2" key="1">
    <citation type="submission" date="2021-02" db="EMBL/GenBank/DDBJ databases">
        <authorList>
            <person name="Dougan E. K."/>
            <person name="Rhodes N."/>
            <person name="Thang M."/>
            <person name="Chan C."/>
        </authorList>
    </citation>
    <scope>NUCLEOTIDE SEQUENCE</scope>
</reference>
<gene>
    <name evidence="2" type="ORF">PGLA1383_LOCUS15332</name>
</gene>
<organism evidence="2 3">
    <name type="scientific">Polarella glacialis</name>
    <name type="common">Dinoflagellate</name>
    <dbReference type="NCBI Taxonomy" id="89957"/>
    <lineage>
        <taxon>Eukaryota</taxon>
        <taxon>Sar</taxon>
        <taxon>Alveolata</taxon>
        <taxon>Dinophyceae</taxon>
        <taxon>Suessiales</taxon>
        <taxon>Suessiaceae</taxon>
        <taxon>Polarella</taxon>
    </lineage>
</organism>
<feature type="compositionally biased region" description="Basic residues" evidence="1">
    <location>
        <begin position="256"/>
        <end position="268"/>
    </location>
</feature>
<feature type="non-terminal residue" evidence="2">
    <location>
        <position position="366"/>
    </location>
</feature>
<name>A0A813E8S6_POLGL</name>
<dbReference type="Proteomes" id="UP000654075">
    <property type="component" value="Unassembled WGS sequence"/>
</dbReference>
<evidence type="ECO:0000313" key="3">
    <source>
        <dbReference type="Proteomes" id="UP000654075"/>
    </source>
</evidence>
<evidence type="ECO:0000256" key="1">
    <source>
        <dbReference type="SAM" id="MobiDB-lite"/>
    </source>
</evidence>
<evidence type="ECO:0000313" key="2">
    <source>
        <dbReference type="EMBL" id="CAE8596874.1"/>
    </source>
</evidence>
<dbReference type="EMBL" id="CAJNNV010008988">
    <property type="protein sequence ID" value="CAE8596874.1"/>
    <property type="molecule type" value="Genomic_DNA"/>
</dbReference>
<feature type="compositionally biased region" description="Basic and acidic residues" evidence="1">
    <location>
        <begin position="300"/>
        <end position="338"/>
    </location>
</feature>
<accession>A0A813E8S6</accession>
<dbReference type="AlphaFoldDB" id="A0A813E8S6"/>
<keyword evidence="3" id="KW-1185">Reference proteome</keyword>
<sequence>MALPDLPPELQQALAMRFSQGLSASKVTTSELSALEYDITDSAARVRFLQDREGGGQRICVAELKVNFVDISFYAKQHLQKQPTLLECGIVICGPMVQTFLIPTGRSRMAGNGSVAVKYYDASKPIHEEDIEKYERVGIRLPSGVFTYAFFEAPYLARAEDPRRGALFLIDPSMIVVQYAMADEQKQEFQTFGGKKVLYFDVLDAPNLKERKEEIKRCKEKGDQQRIRHEEADKKWEDEMAERLRLQTLEGEKPKISKKAKQKAKQGGKKGPERSSCSIAGPSEASESISEVQGVDEASEERQHKLRQAERKTRAEEEIREEKEEEAQKKKLEAAEVKRVAEEEASRMLRVKSLLQKVQCSLGKSE</sequence>
<proteinExistence type="predicted"/>
<dbReference type="OrthoDB" id="433327at2759"/>
<feature type="compositionally biased region" description="Basic and acidic residues" evidence="1">
    <location>
        <begin position="246"/>
        <end position="255"/>
    </location>
</feature>
<feature type="region of interest" description="Disordered" evidence="1">
    <location>
        <begin position="246"/>
        <end position="338"/>
    </location>
</feature>